<feature type="region of interest" description="Disordered" evidence="1">
    <location>
        <begin position="110"/>
        <end position="141"/>
    </location>
</feature>
<gene>
    <name evidence="2" type="primary">PLEST010720</name>
    <name evidence="2" type="ORF">PLESTB_000327100</name>
</gene>
<dbReference type="AlphaFoldDB" id="A0A9W6BD48"/>
<keyword evidence="3" id="KW-1185">Reference proteome</keyword>
<dbReference type="PANTHER" id="PTHR13270:SF13">
    <property type="entry name" value="LIMPET, ISOFORM K"/>
    <property type="match status" value="1"/>
</dbReference>
<feature type="compositionally biased region" description="Basic residues" evidence="1">
    <location>
        <begin position="110"/>
        <end position="120"/>
    </location>
</feature>
<feature type="region of interest" description="Disordered" evidence="1">
    <location>
        <begin position="161"/>
        <end position="254"/>
    </location>
</feature>
<dbReference type="PANTHER" id="PTHR13270">
    <property type="entry name" value="PROTEIN C20ORF116-RELATED"/>
    <property type="match status" value="1"/>
</dbReference>
<feature type="compositionally biased region" description="Low complexity" evidence="1">
    <location>
        <begin position="490"/>
        <end position="510"/>
    </location>
</feature>
<feature type="compositionally biased region" description="Low complexity" evidence="1">
    <location>
        <begin position="442"/>
        <end position="452"/>
    </location>
</feature>
<accession>A0A9W6BD48</accession>
<evidence type="ECO:0000313" key="2">
    <source>
        <dbReference type="EMBL" id="GLC49959.1"/>
    </source>
</evidence>
<feature type="compositionally biased region" description="Basic and acidic residues" evidence="1">
    <location>
        <begin position="179"/>
        <end position="193"/>
    </location>
</feature>
<dbReference type="Proteomes" id="UP001165080">
    <property type="component" value="Unassembled WGS sequence"/>
</dbReference>
<name>A0A9W6BD48_9CHLO</name>
<evidence type="ECO:0000313" key="3">
    <source>
        <dbReference type="Proteomes" id="UP001165080"/>
    </source>
</evidence>
<reference evidence="2 3" key="1">
    <citation type="journal article" date="2023" name="Commun. Biol.">
        <title>Reorganization of the ancestral sex-determining regions during the evolution of trioecy in Pleodorina starrii.</title>
        <authorList>
            <person name="Takahashi K."/>
            <person name="Suzuki S."/>
            <person name="Kawai-Toyooka H."/>
            <person name="Yamamoto K."/>
            <person name="Hamaji T."/>
            <person name="Ootsuki R."/>
            <person name="Yamaguchi H."/>
            <person name="Kawachi M."/>
            <person name="Higashiyama T."/>
            <person name="Nozaki H."/>
        </authorList>
    </citation>
    <scope>NUCLEOTIDE SEQUENCE [LARGE SCALE GENOMIC DNA]</scope>
    <source>
        <strain evidence="2 3">NIES-4479</strain>
    </source>
</reference>
<protein>
    <submittedName>
        <fullName evidence="2">Uncharacterized protein</fullName>
    </submittedName>
</protein>
<sequence length="592" mass="62589">MDDTVIVNATSQRMAMRGQCVSFGAANSRSRNEIPLMLLSTTIKEEDEEDLVELSSPRRSPSAVLHPDATSSRILDADEGRHGVTLDRNAARSAVSSVVAATSKLLRRLLRSGRRRRNHSAHSPCRDATAASSPMLKAHRSATASLIPSAAPATATPLTTQLAPRVVSRPPPWAAELKPALRPDATIRPRPDSRPMPQPLSHQQQHHHQQHAQRHLRQQEQQRHLRQQEQQQQPQQHPQHQRHHLRQRPPQQSRAGHLVQLMDGDDVRLALQALQLAAQIHDHMWGTAGPTAADRPDEDDDPRRRREVRLEAAEPLYDTAMAAARAIQHRALHSLVKQAVRRYVNPGRGSPDDVLQVILELLTGCGGAVEAAAAQPPPSAGRAAAAASLSASAAASTSRCFREGAAGGRPGRSAAAAAAAATAACAGRAWRGPDVQRPTADGSVESSGSSCGSAGGGSISAGGGRLSSSGVSSSNSSSSLGAGSGGGSNAGSWSGSLSIPGWDSFKSGSSSSGGDGGGGVGCAGGRKGYRSGDEDGVSERTRNPVILTEHTCNLTELKRRCDRVAARPTRTDNYARQHKNGTNARTRQPDKL</sequence>
<feature type="region of interest" description="Disordered" evidence="1">
    <location>
        <begin position="430"/>
        <end position="544"/>
    </location>
</feature>
<feature type="compositionally biased region" description="Low complexity" evidence="1">
    <location>
        <begin position="228"/>
        <end position="238"/>
    </location>
</feature>
<feature type="compositionally biased region" description="Gly residues" evidence="1">
    <location>
        <begin position="511"/>
        <end position="526"/>
    </location>
</feature>
<feature type="region of interest" description="Disordered" evidence="1">
    <location>
        <begin position="47"/>
        <end position="73"/>
    </location>
</feature>
<comment type="caution">
    <text evidence="2">The sequence shown here is derived from an EMBL/GenBank/DDBJ whole genome shotgun (WGS) entry which is preliminary data.</text>
</comment>
<feature type="region of interest" description="Disordered" evidence="1">
    <location>
        <begin position="567"/>
        <end position="592"/>
    </location>
</feature>
<evidence type="ECO:0000256" key="1">
    <source>
        <dbReference type="SAM" id="MobiDB-lite"/>
    </source>
</evidence>
<dbReference type="EMBL" id="BRXU01000003">
    <property type="protein sequence ID" value="GLC49959.1"/>
    <property type="molecule type" value="Genomic_DNA"/>
</dbReference>
<feature type="compositionally biased region" description="Gly residues" evidence="1">
    <location>
        <begin position="453"/>
        <end position="465"/>
    </location>
</feature>
<feature type="compositionally biased region" description="Basic and acidic residues" evidence="1">
    <location>
        <begin position="217"/>
        <end position="227"/>
    </location>
</feature>
<proteinExistence type="predicted"/>
<feature type="compositionally biased region" description="Low complexity" evidence="1">
    <location>
        <begin position="466"/>
        <end position="481"/>
    </location>
</feature>
<feature type="compositionally biased region" description="Basic residues" evidence="1">
    <location>
        <begin position="204"/>
        <end position="216"/>
    </location>
</feature>
<organism evidence="2 3">
    <name type="scientific">Pleodorina starrii</name>
    <dbReference type="NCBI Taxonomy" id="330485"/>
    <lineage>
        <taxon>Eukaryota</taxon>
        <taxon>Viridiplantae</taxon>
        <taxon>Chlorophyta</taxon>
        <taxon>core chlorophytes</taxon>
        <taxon>Chlorophyceae</taxon>
        <taxon>CS clade</taxon>
        <taxon>Chlamydomonadales</taxon>
        <taxon>Volvocaceae</taxon>
        <taxon>Pleodorina</taxon>
    </lineage>
</organism>
<feature type="compositionally biased region" description="Basic and acidic residues" evidence="1">
    <location>
        <begin position="530"/>
        <end position="542"/>
    </location>
</feature>